<protein>
    <submittedName>
        <fullName evidence="2">EAL domain-containing protein</fullName>
    </submittedName>
</protein>
<dbReference type="PANTHER" id="PTHR33121">
    <property type="entry name" value="CYCLIC DI-GMP PHOSPHODIESTERASE PDEF"/>
    <property type="match status" value="1"/>
</dbReference>
<organism evidence="2 3">
    <name type="scientific">Candidatus Dechloromonas phosphorivorans</name>
    <dbReference type="NCBI Taxonomy" id="2899244"/>
    <lineage>
        <taxon>Bacteria</taxon>
        <taxon>Pseudomonadati</taxon>
        <taxon>Pseudomonadota</taxon>
        <taxon>Betaproteobacteria</taxon>
        <taxon>Rhodocyclales</taxon>
        <taxon>Azonexaceae</taxon>
        <taxon>Dechloromonas</taxon>
    </lineage>
</organism>
<gene>
    <name evidence="2" type="ORF">IPJ38_13495</name>
</gene>
<proteinExistence type="predicted"/>
<dbReference type="PROSITE" id="PS50883">
    <property type="entry name" value="EAL"/>
    <property type="match status" value="1"/>
</dbReference>
<dbReference type="InterPro" id="IPR050706">
    <property type="entry name" value="Cyclic-di-GMP_PDE-like"/>
</dbReference>
<dbReference type="PANTHER" id="PTHR33121:SF70">
    <property type="entry name" value="SIGNALING PROTEIN YKOW"/>
    <property type="match status" value="1"/>
</dbReference>
<accession>A0A935K0L9</accession>
<feature type="domain" description="EAL" evidence="1">
    <location>
        <begin position="1"/>
        <end position="54"/>
    </location>
</feature>
<dbReference type="InterPro" id="IPR035919">
    <property type="entry name" value="EAL_sf"/>
</dbReference>
<evidence type="ECO:0000259" key="1">
    <source>
        <dbReference type="PROSITE" id="PS50883"/>
    </source>
</evidence>
<dbReference type="AlphaFoldDB" id="A0A935K0L9"/>
<evidence type="ECO:0000313" key="2">
    <source>
        <dbReference type="EMBL" id="MBK7415974.1"/>
    </source>
</evidence>
<comment type="caution">
    <text evidence="2">The sequence shown here is derived from an EMBL/GenBank/DDBJ whole genome shotgun (WGS) entry which is preliminary data.</text>
</comment>
<evidence type="ECO:0000313" key="3">
    <source>
        <dbReference type="Proteomes" id="UP000739411"/>
    </source>
</evidence>
<dbReference type="GO" id="GO:0071111">
    <property type="term" value="F:cyclic-guanylate-specific phosphodiesterase activity"/>
    <property type="evidence" value="ECO:0007669"/>
    <property type="project" value="InterPro"/>
</dbReference>
<dbReference type="SUPFAM" id="SSF141868">
    <property type="entry name" value="EAL domain-like"/>
    <property type="match status" value="1"/>
</dbReference>
<dbReference type="Proteomes" id="UP000739411">
    <property type="component" value="Unassembled WGS sequence"/>
</dbReference>
<dbReference type="EMBL" id="JADJMS010000028">
    <property type="protein sequence ID" value="MBK7415974.1"/>
    <property type="molecule type" value="Genomic_DNA"/>
</dbReference>
<dbReference type="Gene3D" id="3.20.20.450">
    <property type="entry name" value="EAL domain"/>
    <property type="match status" value="1"/>
</dbReference>
<sequence>MGVGFSSFVYLKHLSADVLKIDGTFIHNLPSSREASGFVRAIVEVARGLGKNRS</sequence>
<reference evidence="2 3" key="1">
    <citation type="submission" date="2020-10" db="EMBL/GenBank/DDBJ databases">
        <title>Connecting structure to function with the recovery of over 1000 high-quality activated sludge metagenome-assembled genomes encoding full-length rRNA genes using long-read sequencing.</title>
        <authorList>
            <person name="Singleton C.M."/>
            <person name="Petriglieri F."/>
            <person name="Kristensen J.M."/>
            <person name="Kirkegaard R.H."/>
            <person name="Michaelsen T.Y."/>
            <person name="Andersen M.H."/>
            <person name="Karst S.M."/>
            <person name="Dueholm M.S."/>
            <person name="Nielsen P.H."/>
            <person name="Albertsen M."/>
        </authorList>
    </citation>
    <scope>NUCLEOTIDE SEQUENCE [LARGE SCALE GENOMIC DNA]</scope>
    <source>
        <strain evidence="2">EsbW_18-Q3-R4-48_BATAC.463</strain>
    </source>
</reference>
<dbReference type="InterPro" id="IPR001633">
    <property type="entry name" value="EAL_dom"/>
</dbReference>
<name>A0A935K0L9_9RHOO</name>
<dbReference type="Pfam" id="PF00563">
    <property type="entry name" value="EAL"/>
    <property type="match status" value="1"/>
</dbReference>